<sequence length="77" mass="8121">MKEPCRRARPTWLALIALAITALLGGGFLAPATAAAREGRGDADRSATQDTVTGVSAKDLKGWAAAQRSADRERRAE</sequence>
<accession>A0ABW8M9F8</accession>
<organism evidence="1 2">
    <name type="scientific">Streptomyces milbemycinicus</name>
    <dbReference type="NCBI Taxonomy" id="476552"/>
    <lineage>
        <taxon>Bacteria</taxon>
        <taxon>Bacillati</taxon>
        <taxon>Actinomycetota</taxon>
        <taxon>Actinomycetes</taxon>
        <taxon>Kitasatosporales</taxon>
        <taxon>Streptomycetaceae</taxon>
        <taxon>Streptomyces</taxon>
    </lineage>
</organism>
<comment type="caution">
    <text evidence="1">The sequence shown here is derived from an EMBL/GenBank/DDBJ whole genome shotgun (WGS) entry which is preliminary data.</text>
</comment>
<reference evidence="1 2" key="1">
    <citation type="submission" date="2024-11" db="EMBL/GenBank/DDBJ databases">
        <title>The Natural Products Discovery Center: Release of the First 8490 Sequenced Strains for Exploring Actinobacteria Biosynthetic Diversity.</title>
        <authorList>
            <person name="Kalkreuter E."/>
            <person name="Kautsar S.A."/>
            <person name="Yang D."/>
            <person name="Bader C.D."/>
            <person name="Teijaro C.N."/>
            <person name="Fluegel L."/>
            <person name="Davis C.M."/>
            <person name="Simpson J.R."/>
            <person name="Lauterbach L."/>
            <person name="Steele A.D."/>
            <person name="Gui C."/>
            <person name="Meng S."/>
            <person name="Li G."/>
            <person name="Viehrig K."/>
            <person name="Ye F."/>
            <person name="Su P."/>
            <person name="Kiefer A.F."/>
            <person name="Nichols A."/>
            <person name="Cepeda A.J."/>
            <person name="Yan W."/>
            <person name="Fan B."/>
            <person name="Jiang Y."/>
            <person name="Adhikari A."/>
            <person name="Zheng C.-J."/>
            <person name="Schuster L."/>
            <person name="Cowan T.M."/>
            <person name="Smanski M.J."/>
            <person name="Chevrette M.G."/>
            <person name="De Carvalho L.P.S."/>
            <person name="Shen B."/>
        </authorList>
    </citation>
    <scope>NUCLEOTIDE SEQUENCE [LARGE SCALE GENOMIC DNA]</scope>
    <source>
        <strain evidence="1 2">NPDC020863</strain>
    </source>
</reference>
<evidence type="ECO:0000313" key="1">
    <source>
        <dbReference type="EMBL" id="MFK4274483.1"/>
    </source>
</evidence>
<dbReference type="EMBL" id="JBJDQH010000751">
    <property type="protein sequence ID" value="MFK4274483.1"/>
    <property type="molecule type" value="Genomic_DNA"/>
</dbReference>
<evidence type="ECO:0000313" key="2">
    <source>
        <dbReference type="Proteomes" id="UP001620295"/>
    </source>
</evidence>
<keyword evidence="2" id="KW-1185">Reference proteome</keyword>
<protein>
    <recommendedName>
        <fullName evidence="3">Secreted protein</fullName>
    </recommendedName>
</protein>
<proteinExistence type="predicted"/>
<name>A0ABW8M9F8_9ACTN</name>
<dbReference type="Proteomes" id="UP001620295">
    <property type="component" value="Unassembled WGS sequence"/>
</dbReference>
<evidence type="ECO:0008006" key="3">
    <source>
        <dbReference type="Google" id="ProtNLM"/>
    </source>
</evidence>
<gene>
    <name evidence="1" type="ORF">ACI2L5_58100</name>
</gene>
<feature type="non-terminal residue" evidence="1">
    <location>
        <position position="77"/>
    </location>
</feature>